<dbReference type="Pfam" id="PF01535">
    <property type="entry name" value="PPR"/>
    <property type="match status" value="1"/>
</dbReference>
<sequence>MASVTTPCMQFSLGVKPIRRIWIKSISNSSFWRLLDDKIRERELQCRIYLVYTRKVFDECTPGDKQWGRDWISLLFLTCSKLMIADRHLNLVTGYMARSLDMGLENILMDFYATCGQMMRGWSLIGYVIEQLFRGLPLFLNGRSTYESFENFCLMRQSNAKLYRIALIGLEFEPDLLVLLMYAKDGHVTVARSFFDQMKESNEILWNTMISGYKMFIRSIKIDYVTLRSTILACAQSEYKIDIFVNTTHVDMYAKCGSLDLARNIFYRTPKKDVFVWSARIVGYGLHGRG</sequence>
<dbReference type="Gene3D" id="1.25.40.10">
    <property type="entry name" value="Tetratricopeptide repeat domain"/>
    <property type="match status" value="2"/>
</dbReference>
<dbReference type="Proteomes" id="UP000237105">
    <property type="component" value="Unassembled WGS sequence"/>
</dbReference>
<name>A0A2P5E4J5_PARAD</name>
<evidence type="ECO:0000256" key="1">
    <source>
        <dbReference type="ARBA" id="ARBA00022737"/>
    </source>
</evidence>
<dbReference type="OrthoDB" id="1749519at2759"/>
<reference evidence="3" key="1">
    <citation type="submission" date="2016-06" db="EMBL/GenBank/DDBJ databases">
        <title>Parallel loss of symbiosis genes in relatives of nitrogen-fixing non-legume Parasponia.</title>
        <authorList>
            <person name="Van Velzen R."/>
            <person name="Holmer R."/>
            <person name="Bu F."/>
            <person name="Rutten L."/>
            <person name="Van Zeijl A."/>
            <person name="Liu W."/>
            <person name="Santuari L."/>
            <person name="Cao Q."/>
            <person name="Sharma T."/>
            <person name="Shen D."/>
            <person name="Roswanjaya Y."/>
            <person name="Wardhani T."/>
            <person name="Kalhor M.S."/>
            <person name="Jansen J."/>
            <person name="Van den Hoogen J."/>
            <person name="Gungor B."/>
            <person name="Hartog M."/>
            <person name="Hontelez J."/>
            <person name="Verver J."/>
            <person name="Yang W.-C."/>
            <person name="Schijlen E."/>
            <person name="Repin R."/>
            <person name="Schilthuizen M."/>
            <person name="Schranz E."/>
            <person name="Heidstra R."/>
            <person name="Miyata K."/>
            <person name="Fedorova E."/>
            <person name="Kohlen W."/>
            <person name="Bisseling T."/>
            <person name="Smit S."/>
            <person name="Geurts R."/>
        </authorList>
    </citation>
    <scope>NUCLEOTIDE SEQUENCE [LARGE SCALE GENOMIC DNA]</scope>
    <source>
        <strain evidence="3">cv. WU1-14</strain>
    </source>
</reference>
<protein>
    <submittedName>
        <fullName evidence="2">Pentatricopeptide repeat</fullName>
    </submittedName>
</protein>
<keyword evidence="3" id="KW-1185">Reference proteome</keyword>
<dbReference type="GO" id="GO:0009451">
    <property type="term" value="P:RNA modification"/>
    <property type="evidence" value="ECO:0007669"/>
    <property type="project" value="InterPro"/>
</dbReference>
<accession>A0A2P5E4J5</accession>
<dbReference type="EMBL" id="JXTB01000001">
    <property type="protein sequence ID" value="PON80449.1"/>
    <property type="molecule type" value="Genomic_DNA"/>
</dbReference>
<keyword evidence="1" id="KW-0677">Repeat</keyword>
<gene>
    <name evidence="2" type="ORF">PanWU01x14_000050</name>
</gene>
<evidence type="ECO:0000313" key="2">
    <source>
        <dbReference type="EMBL" id="PON80449.1"/>
    </source>
</evidence>
<dbReference type="STRING" id="3476.A0A2P5E4J5"/>
<evidence type="ECO:0000313" key="3">
    <source>
        <dbReference type="Proteomes" id="UP000237105"/>
    </source>
</evidence>
<dbReference type="PANTHER" id="PTHR47926:SF396">
    <property type="entry name" value="PENTATRICOPEPTIDE REPEAT-CONTAINING PROTEIN"/>
    <property type="match status" value="1"/>
</dbReference>
<organism evidence="2 3">
    <name type="scientific">Parasponia andersonii</name>
    <name type="common">Sponia andersonii</name>
    <dbReference type="NCBI Taxonomy" id="3476"/>
    <lineage>
        <taxon>Eukaryota</taxon>
        <taxon>Viridiplantae</taxon>
        <taxon>Streptophyta</taxon>
        <taxon>Embryophyta</taxon>
        <taxon>Tracheophyta</taxon>
        <taxon>Spermatophyta</taxon>
        <taxon>Magnoliopsida</taxon>
        <taxon>eudicotyledons</taxon>
        <taxon>Gunneridae</taxon>
        <taxon>Pentapetalae</taxon>
        <taxon>rosids</taxon>
        <taxon>fabids</taxon>
        <taxon>Rosales</taxon>
        <taxon>Cannabaceae</taxon>
        <taxon>Parasponia</taxon>
    </lineage>
</organism>
<dbReference type="GO" id="GO:0003723">
    <property type="term" value="F:RNA binding"/>
    <property type="evidence" value="ECO:0007669"/>
    <property type="project" value="InterPro"/>
</dbReference>
<proteinExistence type="predicted"/>
<comment type="caution">
    <text evidence="2">The sequence shown here is derived from an EMBL/GenBank/DDBJ whole genome shotgun (WGS) entry which is preliminary data.</text>
</comment>
<dbReference type="AlphaFoldDB" id="A0A2P5E4J5"/>
<dbReference type="PANTHER" id="PTHR47926">
    <property type="entry name" value="PENTATRICOPEPTIDE REPEAT-CONTAINING PROTEIN"/>
    <property type="match status" value="1"/>
</dbReference>
<dbReference type="InterPro" id="IPR002885">
    <property type="entry name" value="PPR_rpt"/>
</dbReference>
<dbReference type="InterPro" id="IPR011990">
    <property type="entry name" value="TPR-like_helical_dom_sf"/>
</dbReference>
<dbReference type="InterPro" id="IPR046960">
    <property type="entry name" value="PPR_At4g14850-like_plant"/>
</dbReference>